<evidence type="ECO:0000313" key="1">
    <source>
        <dbReference type="EMBL" id="RJE16953.1"/>
    </source>
</evidence>
<sequence length="50" mass="5428">SSIPQPPPSFMHLVMTLMKKRVVARTKVASSEPLMASTGGRLGIPHCFSF</sequence>
<accession>A0A3A2Z429</accession>
<feature type="non-terminal residue" evidence="1">
    <location>
        <position position="50"/>
    </location>
</feature>
<feature type="non-terminal residue" evidence="1">
    <location>
        <position position="1"/>
    </location>
</feature>
<proteinExistence type="predicted"/>
<protein>
    <submittedName>
        <fullName evidence="1">Uncharacterized protein</fullName>
    </submittedName>
</protein>
<dbReference type="AlphaFoldDB" id="A0A3A2Z429"/>
<dbReference type="EMBL" id="MVGC01002059">
    <property type="protein sequence ID" value="RJE16953.1"/>
    <property type="molecule type" value="Genomic_DNA"/>
</dbReference>
<keyword evidence="2" id="KW-1185">Reference proteome</keyword>
<organism evidence="1 2">
    <name type="scientific">Aspergillus sclerotialis</name>
    <dbReference type="NCBI Taxonomy" id="2070753"/>
    <lineage>
        <taxon>Eukaryota</taxon>
        <taxon>Fungi</taxon>
        <taxon>Dikarya</taxon>
        <taxon>Ascomycota</taxon>
        <taxon>Pezizomycotina</taxon>
        <taxon>Eurotiomycetes</taxon>
        <taxon>Eurotiomycetidae</taxon>
        <taxon>Eurotiales</taxon>
        <taxon>Aspergillaceae</taxon>
        <taxon>Aspergillus</taxon>
        <taxon>Aspergillus subgen. Polypaecilum</taxon>
    </lineage>
</organism>
<reference evidence="2" key="1">
    <citation type="submission" date="2017-02" db="EMBL/GenBank/DDBJ databases">
        <authorList>
            <person name="Tafer H."/>
            <person name="Lopandic K."/>
        </authorList>
    </citation>
    <scope>NUCLEOTIDE SEQUENCE [LARGE SCALE GENOMIC DNA]</scope>
    <source>
        <strain evidence="2">CBS 366.77</strain>
    </source>
</reference>
<name>A0A3A2Z429_9EURO</name>
<gene>
    <name evidence="1" type="ORF">PHISCL_10710</name>
</gene>
<comment type="caution">
    <text evidence="1">The sequence shown here is derived from an EMBL/GenBank/DDBJ whole genome shotgun (WGS) entry which is preliminary data.</text>
</comment>
<dbReference type="Proteomes" id="UP000266188">
    <property type="component" value="Unassembled WGS sequence"/>
</dbReference>
<evidence type="ECO:0000313" key="2">
    <source>
        <dbReference type="Proteomes" id="UP000266188"/>
    </source>
</evidence>